<dbReference type="GO" id="GO:0016787">
    <property type="term" value="F:hydrolase activity"/>
    <property type="evidence" value="ECO:0007669"/>
    <property type="project" value="UniProtKB-KW"/>
</dbReference>
<keyword evidence="4" id="KW-1185">Reference proteome</keyword>
<dbReference type="PANTHER" id="PTHR43283">
    <property type="entry name" value="BETA-LACTAMASE-RELATED"/>
    <property type="match status" value="1"/>
</dbReference>
<organism evidence="3 4">
    <name type="scientific">Dactylosporangium darangshiense</name>
    <dbReference type="NCBI Taxonomy" id="579108"/>
    <lineage>
        <taxon>Bacteria</taxon>
        <taxon>Bacillati</taxon>
        <taxon>Actinomycetota</taxon>
        <taxon>Actinomycetes</taxon>
        <taxon>Micromonosporales</taxon>
        <taxon>Micromonosporaceae</taxon>
        <taxon>Dactylosporangium</taxon>
    </lineage>
</organism>
<dbReference type="PANTHER" id="PTHR43283:SF11">
    <property type="entry name" value="BETA-LACTAMASE-RELATED DOMAIN-CONTAINING PROTEIN"/>
    <property type="match status" value="1"/>
</dbReference>
<sequence length="340" mass="35135">MSGRARRAPMPAVAVAVFDTAGVLASAVHGTADLTTGRAVTADCWWDLASLTKVLVTLPEVLDLPAARDRPIASFWSRAAGRPIGGATLDDLLSHRSGLPPDAPFYRTLSGPAIVEAALDTTPSRPEAVYSDIGYIVLGALVSDLTGSSLATLAARRTGLRFGSLEPAAATSLEPAVAASLESAVAASLEPAAATSLEPAVATERCSWRGRVIVGEVHDENAWAMGGVSGHAGAFGTLSLVAAAARPWLAAGTPPCLATNSAGERFAAGWWLHPTRGIGGPRSAPDSFGASGFVGNRVWFEPSRGYGVVVLSNRVHPTRIDRAPFASWCADLFGTLADLF</sequence>
<dbReference type="EMBL" id="BAABAT010000008">
    <property type="protein sequence ID" value="GAA4249800.1"/>
    <property type="molecule type" value="Genomic_DNA"/>
</dbReference>
<evidence type="ECO:0000313" key="4">
    <source>
        <dbReference type="Proteomes" id="UP001500620"/>
    </source>
</evidence>
<evidence type="ECO:0000259" key="2">
    <source>
        <dbReference type="Pfam" id="PF00144"/>
    </source>
</evidence>
<feature type="domain" description="Beta-lactamase-related" evidence="2">
    <location>
        <begin position="10"/>
        <end position="320"/>
    </location>
</feature>
<dbReference type="InterPro" id="IPR001466">
    <property type="entry name" value="Beta-lactam-related"/>
</dbReference>
<dbReference type="SUPFAM" id="SSF56601">
    <property type="entry name" value="beta-lactamase/transpeptidase-like"/>
    <property type="match status" value="1"/>
</dbReference>
<dbReference type="RefSeq" id="WP_345128005.1">
    <property type="nucleotide sequence ID" value="NZ_BAABAT010000008.1"/>
</dbReference>
<comment type="caution">
    <text evidence="3">The sequence shown here is derived from an EMBL/GenBank/DDBJ whole genome shotgun (WGS) entry which is preliminary data.</text>
</comment>
<name>A0ABP8D875_9ACTN</name>
<accession>A0ABP8D875</accession>
<dbReference type="InterPro" id="IPR012338">
    <property type="entry name" value="Beta-lactam/transpept-like"/>
</dbReference>
<proteinExistence type="predicted"/>
<keyword evidence="1 3" id="KW-0378">Hydrolase</keyword>
<protein>
    <submittedName>
        <fullName evidence="3">Serine hydrolase domain-containing protein</fullName>
    </submittedName>
</protein>
<dbReference type="Pfam" id="PF00144">
    <property type="entry name" value="Beta-lactamase"/>
    <property type="match status" value="1"/>
</dbReference>
<gene>
    <name evidence="3" type="ORF">GCM10022255_035410</name>
</gene>
<dbReference type="Proteomes" id="UP001500620">
    <property type="component" value="Unassembled WGS sequence"/>
</dbReference>
<evidence type="ECO:0000313" key="3">
    <source>
        <dbReference type="EMBL" id="GAA4249800.1"/>
    </source>
</evidence>
<dbReference type="Gene3D" id="3.40.710.10">
    <property type="entry name" value="DD-peptidase/beta-lactamase superfamily"/>
    <property type="match status" value="1"/>
</dbReference>
<evidence type="ECO:0000256" key="1">
    <source>
        <dbReference type="ARBA" id="ARBA00022801"/>
    </source>
</evidence>
<dbReference type="InterPro" id="IPR050789">
    <property type="entry name" value="Diverse_Enzym_Activities"/>
</dbReference>
<reference evidence="4" key="1">
    <citation type="journal article" date="2019" name="Int. J. Syst. Evol. Microbiol.">
        <title>The Global Catalogue of Microorganisms (GCM) 10K type strain sequencing project: providing services to taxonomists for standard genome sequencing and annotation.</title>
        <authorList>
            <consortium name="The Broad Institute Genomics Platform"/>
            <consortium name="The Broad Institute Genome Sequencing Center for Infectious Disease"/>
            <person name="Wu L."/>
            <person name="Ma J."/>
        </authorList>
    </citation>
    <scope>NUCLEOTIDE SEQUENCE [LARGE SCALE GENOMIC DNA]</scope>
    <source>
        <strain evidence="4">JCM 17441</strain>
    </source>
</reference>